<dbReference type="Pfam" id="PF05532">
    <property type="entry name" value="CsbD"/>
    <property type="match status" value="1"/>
</dbReference>
<sequence>MSVEDRANATGKNIEGKAQEALGNLTGDPEDKAEGKAKQAEAEVRHTGEDLKDKAKDLIDRA</sequence>
<dbReference type="InterPro" id="IPR008462">
    <property type="entry name" value="CsbD"/>
</dbReference>
<dbReference type="Gene3D" id="1.10.1470.10">
    <property type="entry name" value="YjbJ"/>
    <property type="match status" value="1"/>
</dbReference>
<keyword evidence="5" id="KW-1185">Reference proteome</keyword>
<organism evidence="4 5">
    <name type="scientific">Funiculus sociatus GB2-A5</name>
    <dbReference type="NCBI Taxonomy" id="2933946"/>
    <lineage>
        <taxon>Bacteria</taxon>
        <taxon>Bacillati</taxon>
        <taxon>Cyanobacteriota</taxon>
        <taxon>Cyanophyceae</taxon>
        <taxon>Coleofasciculales</taxon>
        <taxon>Coleofasciculaceae</taxon>
        <taxon>Funiculus</taxon>
    </lineage>
</organism>
<comment type="caution">
    <text evidence="4">The sequence shown here is derived from an EMBL/GenBank/DDBJ whole genome shotgun (WGS) entry which is preliminary data.</text>
</comment>
<name>A0ABV0JIK3_9CYAN</name>
<dbReference type="Proteomes" id="UP001442494">
    <property type="component" value="Unassembled WGS sequence"/>
</dbReference>
<dbReference type="InterPro" id="IPR036629">
    <property type="entry name" value="YjbJ_sf"/>
</dbReference>
<evidence type="ECO:0000256" key="2">
    <source>
        <dbReference type="SAM" id="MobiDB-lite"/>
    </source>
</evidence>
<accession>A0ABV0JIK3</accession>
<feature type="domain" description="CsbD-like" evidence="3">
    <location>
        <begin position="5"/>
        <end position="57"/>
    </location>
</feature>
<evidence type="ECO:0000256" key="1">
    <source>
        <dbReference type="ARBA" id="ARBA00009129"/>
    </source>
</evidence>
<evidence type="ECO:0000313" key="4">
    <source>
        <dbReference type="EMBL" id="MEP0863260.1"/>
    </source>
</evidence>
<comment type="similarity">
    <text evidence="1">Belongs to the UPF0337 (CsbD) family.</text>
</comment>
<dbReference type="EMBL" id="JAMPKK010000002">
    <property type="protein sequence ID" value="MEP0863260.1"/>
    <property type="molecule type" value="Genomic_DNA"/>
</dbReference>
<reference evidence="4 5" key="1">
    <citation type="submission" date="2022-04" db="EMBL/GenBank/DDBJ databases">
        <title>Positive selection, recombination, and allopatry shape intraspecific diversity of widespread and dominant cyanobacteria.</title>
        <authorList>
            <person name="Wei J."/>
            <person name="Shu W."/>
            <person name="Hu C."/>
        </authorList>
    </citation>
    <scope>NUCLEOTIDE SEQUENCE [LARGE SCALE GENOMIC DNA]</scope>
    <source>
        <strain evidence="4 5">GB2-A5</strain>
    </source>
</reference>
<proteinExistence type="inferred from homology"/>
<dbReference type="SUPFAM" id="SSF69047">
    <property type="entry name" value="Hypothetical protein YjbJ"/>
    <property type="match status" value="1"/>
</dbReference>
<feature type="compositionally biased region" description="Basic and acidic residues" evidence="2">
    <location>
        <begin position="29"/>
        <end position="62"/>
    </location>
</feature>
<feature type="region of interest" description="Disordered" evidence="2">
    <location>
        <begin position="1"/>
        <end position="62"/>
    </location>
</feature>
<evidence type="ECO:0000313" key="5">
    <source>
        <dbReference type="Proteomes" id="UP001442494"/>
    </source>
</evidence>
<gene>
    <name evidence="4" type="ORF">NDI37_02115</name>
</gene>
<protein>
    <submittedName>
        <fullName evidence="4">CsbD family protein</fullName>
    </submittedName>
</protein>
<dbReference type="RefSeq" id="WP_190428005.1">
    <property type="nucleotide sequence ID" value="NZ_JAMPKK010000002.1"/>
</dbReference>
<evidence type="ECO:0000259" key="3">
    <source>
        <dbReference type="Pfam" id="PF05532"/>
    </source>
</evidence>